<comment type="pathway">
    <text evidence="9">Phospholipid metabolism.</text>
</comment>
<dbReference type="Pfam" id="PF03062">
    <property type="entry name" value="MBOAT"/>
    <property type="match status" value="1"/>
</dbReference>
<keyword evidence="8 15" id="KW-0012">Acyltransferase</keyword>
<keyword evidence="5 11" id="KW-0812">Transmembrane</keyword>
<dbReference type="Proteomes" id="UP000694866">
    <property type="component" value="Unplaced"/>
</dbReference>
<accession>A0A0C9RSG6</accession>
<dbReference type="EMBL" id="GBYB01011590">
    <property type="protein sequence ID" value="JAG81357.1"/>
    <property type="molecule type" value="Transcribed_RNA"/>
</dbReference>
<protein>
    <recommendedName>
        <fullName evidence="10">Lysophospholipid acyltransferase 7</fullName>
    </recommendedName>
</protein>
<evidence type="ECO:0000256" key="10">
    <source>
        <dbReference type="ARBA" id="ARBA00093678"/>
    </source>
</evidence>
<reference evidence="15" key="2">
    <citation type="submission" date="2025-04" db="UniProtKB">
        <authorList>
            <consortium name="RefSeq"/>
        </authorList>
    </citation>
    <scope>IDENTIFICATION</scope>
    <source>
        <strain evidence="15">USDA-PBARC FA_bdor</strain>
        <tissue evidence="15">Whole organism</tissue>
    </source>
</reference>
<organism evidence="12">
    <name type="scientific">Fopius arisanus</name>
    <dbReference type="NCBI Taxonomy" id="64838"/>
    <lineage>
        <taxon>Eukaryota</taxon>
        <taxon>Metazoa</taxon>
        <taxon>Ecdysozoa</taxon>
        <taxon>Arthropoda</taxon>
        <taxon>Hexapoda</taxon>
        <taxon>Insecta</taxon>
        <taxon>Pterygota</taxon>
        <taxon>Neoptera</taxon>
        <taxon>Endopterygota</taxon>
        <taxon>Hymenoptera</taxon>
        <taxon>Apocrita</taxon>
        <taxon>Ichneumonoidea</taxon>
        <taxon>Braconidae</taxon>
        <taxon>Opiinae</taxon>
        <taxon>Fopius</taxon>
    </lineage>
</organism>
<comment type="similarity">
    <text evidence="3">Belongs to the membrane-bound acyltransferase family.</text>
</comment>
<gene>
    <name evidence="12" type="primary">mboat7_2</name>
    <name evidence="15" type="synonym">frj</name>
    <name evidence="13" type="synonym">mboat7_1</name>
    <name evidence="12" type="ORF">g.21034</name>
    <name evidence="13" type="ORF">g.21040</name>
</gene>
<evidence type="ECO:0000313" key="14">
    <source>
        <dbReference type="Proteomes" id="UP000694866"/>
    </source>
</evidence>
<reference evidence="12" key="1">
    <citation type="submission" date="2015-01" db="EMBL/GenBank/DDBJ databases">
        <title>Transcriptome Assembly of Fopius arisanus.</title>
        <authorList>
            <person name="Geib S."/>
        </authorList>
    </citation>
    <scope>NUCLEOTIDE SEQUENCE</scope>
</reference>
<evidence type="ECO:0000313" key="13">
    <source>
        <dbReference type="EMBL" id="JAG81358.1"/>
    </source>
</evidence>
<evidence type="ECO:0000256" key="4">
    <source>
        <dbReference type="ARBA" id="ARBA00022679"/>
    </source>
</evidence>
<feature type="transmembrane region" description="Helical" evidence="11">
    <location>
        <begin position="75"/>
        <end position="92"/>
    </location>
</feature>
<evidence type="ECO:0000313" key="15">
    <source>
        <dbReference type="RefSeq" id="XP_011310278.1"/>
    </source>
</evidence>
<dbReference type="GO" id="GO:0044233">
    <property type="term" value="C:mitochondria-associated endoplasmic reticulum membrane contact site"/>
    <property type="evidence" value="ECO:0007669"/>
    <property type="project" value="TreeGrafter"/>
</dbReference>
<dbReference type="PANTHER" id="PTHR13906:SF16">
    <property type="entry name" value="LYSOPHOSPHOLIPID ACYLTRANSFERASE 7"/>
    <property type="match status" value="1"/>
</dbReference>
<evidence type="ECO:0000256" key="11">
    <source>
        <dbReference type="SAM" id="Phobius"/>
    </source>
</evidence>
<keyword evidence="7 11" id="KW-0472">Membrane</keyword>
<dbReference type="GO" id="GO:0016020">
    <property type="term" value="C:membrane"/>
    <property type="evidence" value="ECO:0007669"/>
    <property type="project" value="UniProtKB-SubCell"/>
</dbReference>
<proteinExistence type="inferred from homology"/>
<dbReference type="GO" id="GO:0006661">
    <property type="term" value="P:phosphatidylinositol biosynthetic process"/>
    <property type="evidence" value="ECO:0007669"/>
    <property type="project" value="TreeGrafter"/>
</dbReference>
<feature type="transmembrane region" description="Helical" evidence="11">
    <location>
        <begin position="146"/>
        <end position="167"/>
    </location>
</feature>
<dbReference type="AlphaFoldDB" id="A0A0C9RSG6"/>
<feature type="transmembrane region" description="Helical" evidence="11">
    <location>
        <begin position="422"/>
        <end position="442"/>
    </location>
</feature>
<dbReference type="GO" id="GO:0030258">
    <property type="term" value="P:lipid modification"/>
    <property type="evidence" value="ECO:0007669"/>
    <property type="project" value="TreeGrafter"/>
</dbReference>
<feature type="transmembrane region" description="Helical" evidence="11">
    <location>
        <begin position="6"/>
        <end position="25"/>
    </location>
</feature>
<evidence type="ECO:0000256" key="7">
    <source>
        <dbReference type="ARBA" id="ARBA00023136"/>
    </source>
</evidence>
<evidence type="ECO:0000256" key="8">
    <source>
        <dbReference type="ARBA" id="ARBA00023315"/>
    </source>
</evidence>
<dbReference type="OrthoDB" id="7663182at2759"/>
<keyword evidence="4" id="KW-0808">Transferase</keyword>
<sequence>MFIDDVIYLIVLLLCIKFGQVFRRFKDAESRQWISTGFGLFVTFVVSGVHILHPIISTVITAVLITKLSHRTRHIAAFFFTFFYLLVVFRLADWYGLVVPSTHVNLLQMIITLRLAGLGFEVNSAVESLKEEPNNRTYRAIKNIGFLDVFHFGLGYIGLLTGPYYTYRTYLDCIHRNLGDYIDCEGQTIKKLKKIVVAVVFHLLFNFYYPISYVYTEEFQARSLLYRYFYVYPSFFNFKTRIYAGMMLSECVCQMAGLGAYPTSCEPQSGLGPKDYKKYLELTNNRQKLKSEEIDFKTVHNIDIPAVERCFLVRHAMKSWNITVQYWMAAYVYKQFPSKTLRTAATFTISAVWHGWAFGYYVSLLSLIFFLPVEDLYVKFYHQSEENSFKKNGLWALLYFLRFSCMSYLGIGFQLLEYDNTVYYFTNIYAAGHVFVGLLYVIGRLAKPSRIVETDKRL</sequence>
<dbReference type="GeneID" id="105270808"/>
<dbReference type="PANTHER" id="PTHR13906">
    <property type="entry name" value="PORCUPINE"/>
    <property type="match status" value="1"/>
</dbReference>
<evidence type="ECO:0000256" key="1">
    <source>
        <dbReference type="ARBA" id="ARBA00004141"/>
    </source>
</evidence>
<feature type="transmembrane region" description="Helical" evidence="11">
    <location>
        <begin position="351"/>
        <end position="373"/>
    </location>
</feature>
<dbReference type="RefSeq" id="XP_011310278.1">
    <property type="nucleotide sequence ID" value="XM_011311976.1"/>
</dbReference>
<evidence type="ECO:0000256" key="6">
    <source>
        <dbReference type="ARBA" id="ARBA00022989"/>
    </source>
</evidence>
<evidence type="ECO:0000256" key="9">
    <source>
        <dbReference type="ARBA" id="ARBA00025707"/>
    </source>
</evidence>
<dbReference type="CTD" id="33900"/>
<feature type="transmembrane region" description="Helical" evidence="11">
    <location>
        <begin position="37"/>
        <end position="63"/>
    </location>
</feature>
<evidence type="ECO:0000256" key="3">
    <source>
        <dbReference type="ARBA" id="ARBA00010323"/>
    </source>
</evidence>
<dbReference type="KEGG" id="fas:105270808"/>
<feature type="transmembrane region" description="Helical" evidence="11">
    <location>
        <begin position="394"/>
        <end position="416"/>
    </location>
</feature>
<evidence type="ECO:0000256" key="2">
    <source>
        <dbReference type="ARBA" id="ARBA00005074"/>
    </source>
</evidence>
<keyword evidence="14" id="KW-1185">Reference proteome</keyword>
<comment type="pathway">
    <text evidence="2">Lipid metabolism; phospholipid metabolism.</text>
</comment>
<feature type="transmembrane region" description="Helical" evidence="11">
    <location>
        <begin position="195"/>
        <end position="215"/>
    </location>
</feature>
<dbReference type="GO" id="GO:0071617">
    <property type="term" value="F:lysophospholipid acyltransferase activity"/>
    <property type="evidence" value="ECO:0007669"/>
    <property type="project" value="TreeGrafter"/>
</dbReference>
<comment type="subcellular location">
    <subcellularLocation>
        <location evidence="1">Membrane</location>
        <topology evidence="1">Multi-pass membrane protein</topology>
    </subcellularLocation>
</comment>
<keyword evidence="6 11" id="KW-1133">Transmembrane helix</keyword>
<dbReference type="EMBL" id="GBYB01011591">
    <property type="protein sequence ID" value="JAG81358.1"/>
    <property type="molecule type" value="Transcribed_RNA"/>
</dbReference>
<evidence type="ECO:0000313" key="12">
    <source>
        <dbReference type="EMBL" id="JAG81357.1"/>
    </source>
</evidence>
<accession>A0A9R1TK05</accession>
<dbReference type="InterPro" id="IPR049941">
    <property type="entry name" value="LPLAT_7/PORCN-like"/>
</dbReference>
<name>A0A0C9RSG6_9HYME</name>
<dbReference type="InterPro" id="IPR004299">
    <property type="entry name" value="MBOAT_fam"/>
</dbReference>
<evidence type="ECO:0000256" key="5">
    <source>
        <dbReference type="ARBA" id="ARBA00022692"/>
    </source>
</evidence>